<keyword evidence="4" id="KW-0680">Restriction system</keyword>
<dbReference type="EC" id="2.1.1.37" evidence="7"/>
<evidence type="ECO:0000313" key="8">
    <source>
        <dbReference type="EMBL" id="WIV60164.1"/>
    </source>
</evidence>
<dbReference type="PROSITE" id="PS51679">
    <property type="entry name" value="SAM_MT_C5"/>
    <property type="match status" value="1"/>
</dbReference>
<dbReference type="GO" id="GO:0032259">
    <property type="term" value="P:methylation"/>
    <property type="evidence" value="ECO:0007669"/>
    <property type="project" value="UniProtKB-KW"/>
</dbReference>
<dbReference type="Gene3D" id="3.40.50.150">
    <property type="entry name" value="Vaccinia Virus protein VP39"/>
    <property type="match status" value="1"/>
</dbReference>
<dbReference type="NCBIfam" id="TIGR00675">
    <property type="entry name" value="dcm"/>
    <property type="match status" value="1"/>
</dbReference>
<evidence type="ECO:0000256" key="7">
    <source>
        <dbReference type="RuleBase" id="RU000417"/>
    </source>
</evidence>
<dbReference type="InterPro" id="IPR029063">
    <property type="entry name" value="SAM-dependent_MTases_sf"/>
</dbReference>
<keyword evidence="3 5" id="KW-0949">S-adenosyl-L-methionine</keyword>
<comment type="similarity">
    <text evidence="5 6">Belongs to the class I-like SAM-binding methyltransferase superfamily. C5-methyltransferase family.</text>
</comment>
<reference evidence="8 9" key="1">
    <citation type="submission" date="2023-06" db="EMBL/GenBank/DDBJ databases">
        <authorList>
            <person name="Oyuntsetseg B."/>
            <person name="Kim S.B."/>
        </authorList>
    </citation>
    <scope>NUCLEOTIDE SEQUENCE [LARGE SCALE GENOMIC DNA]</scope>
    <source>
        <strain evidence="8 9">2-2</strain>
    </source>
</reference>
<organism evidence="8 9">
    <name type="scientific">Amycolatopsis nalaikhensis</name>
    <dbReference type="NCBI Taxonomy" id="715472"/>
    <lineage>
        <taxon>Bacteria</taxon>
        <taxon>Bacillati</taxon>
        <taxon>Actinomycetota</taxon>
        <taxon>Actinomycetes</taxon>
        <taxon>Pseudonocardiales</taxon>
        <taxon>Pseudonocardiaceae</taxon>
        <taxon>Amycolatopsis</taxon>
    </lineage>
</organism>
<dbReference type="PANTHER" id="PTHR46098">
    <property type="entry name" value="TRNA (CYTOSINE(38)-C(5))-METHYLTRANSFERASE"/>
    <property type="match status" value="1"/>
</dbReference>
<accession>A0ABY8XWY8</accession>
<evidence type="ECO:0000256" key="1">
    <source>
        <dbReference type="ARBA" id="ARBA00022603"/>
    </source>
</evidence>
<dbReference type="InterPro" id="IPR018117">
    <property type="entry name" value="C5_DNA_meth_AS"/>
</dbReference>
<proteinExistence type="inferred from homology"/>
<keyword evidence="1 5" id="KW-0489">Methyltransferase</keyword>
<dbReference type="RefSeq" id="WP_285457728.1">
    <property type="nucleotide sequence ID" value="NZ_CP127173.1"/>
</dbReference>
<evidence type="ECO:0000256" key="5">
    <source>
        <dbReference type="PROSITE-ProRule" id="PRU01016"/>
    </source>
</evidence>
<comment type="catalytic activity">
    <reaction evidence="7">
        <text>a 2'-deoxycytidine in DNA + S-adenosyl-L-methionine = a 5-methyl-2'-deoxycytidine in DNA + S-adenosyl-L-homocysteine + H(+)</text>
        <dbReference type="Rhea" id="RHEA:13681"/>
        <dbReference type="Rhea" id="RHEA-COMP:11369"/>
        <dbReference type="Rhea" id="RHEA-COMP:11370"/>
        <dbReference type="ChEBI" id="CHEBI:15378"/>
        <dbReference type="ChEBI" id="CHEBI:57856"/>
        <dbReference type="ChEBI" id="CHEBI:59789"/>
        <dbReference type="ChEBI" id="CHEBI:85452"/>
        <dbReference type="ChEBI" id="CHEBI:85454"/>
        <dbReference type="EC" id="2.1.1.37"/>
    </reaction>
</comment>
<dbReference type="InterPro" id="IPR001525">
    <property type="entry name" value="C5_MeTfrase"/>
</dbReference>
<dbReference type="PROSITE" id="PS00094">
    <property type="entry name" value="C5_MTASE_1"/>
    <property type="match status" value="1"/>
</dbReference>
<evidence type="ECO:0000256" key="2">
    <source>
        <dbReference type="ARBA" id="ARBA00022679"/>
    </source>
</evidence>
<evidence type="ECO:0000256" key="3">
    <source>
        <dbReference type="ARBA" id="ARBA00022691"/>
    </source>
</evidence>
<dbReference type="PANTHER" id="PTHR46098:SF1">
    <property type="entry name" value="TRNA (CYTOSINE(38)-C(5))-METHYLTRANSFERASE"/>
    <property type="match status" value="1"/>
</dbReference>
<dbReference type="SUPFAM" id="SSF53335">
    <property type="entry name" value="S-adenosyl-L-methionine-dependent methyltransferases"/>
    <property type="match status" value="1"/>
</dbReference>
<protein>
    <recommendedName>
        <fullName evidence="7">Cytosine-specific methyltransferase</fullName>
        <ecNumber evidence="7">2.1.1.37</ecNumber>
    </recommendedName>
</protein>
<evidence type="ECO:0000256" key="6">
    <source>
        <dbReference type="RuleBase" id="RU000416"/>
    </source>
</evidence>
<dbReference type="GO" id="GO:0003886">
    <property type="term" value="F:DNA (cytosine-5-)-methyltransferase activity"/>
    <property type="evidence" value="ECO:0007669"/>
    <property type="project" value="UniProtKB-EC"/>
</dbReference>
<name>A0ABY8XWY8_9PSEU</name>
<dbReference type="Pfam" id="PF00145">
    <property type="entry name" value="DNA_methylase"/>
    <property type="match status" value="1"/>
</dbReference>
<evidence type="ECO:0000313" key="9">
    <source>
        <dbReference type="Proteomes" id="UP001227101"/>
    </source>
</evidence>
<sequence length="259" mass="27917">MTLNVLSLFSGIGGLELGLERAGMTTVGQVELNPFCRTVLARHFPEVPRHDDVRTAPAWWRSQARPRVDVLVGGFPCQPFSSAGLRRGIGDPRWGWPWMRDALDAVRPRYILIENVAALLGYVEAFAIVLDDLSERGFAVEWSVVSACALGAPHSRRRLFVLAYPDGVDGPAGLGVGDGRALLARHRSQGPWRDPVDGFMAARTRPGGVADGVPAELDGPRITALGNAVVPRVTERLGRLILAHHASYAGHTPALQTAA</sequence>
<gene>
    <name evidence="8" type="primary">dcm</name>
    <name evidence="8" type="ORF">QP939_16885</name>
</gene>
<dbReference type="PRINTS" id="PR00105">
    <property type="entry name" value="C5METTRFRASE"/>
</dbReference>
<evidence type="ECO:0000256" key="4">
    <source>
        <dbReference type="ARBA" id="ARBA00022747"/>
    </source>
</evidence>
<keyword evidence="9" id="KW-1185">Reference proteome</keyword>
<feature type="active site" evidence="5">
    <location>
        <position position="77"/>
    </location>
</feature>
<dbReference type="Proteomes" id="UP001227101">
    <property type="component" value="Chromosome"/>
</dbReference>
<dbReference type="InterPro" id="IPR050750">
    <property type="entry name" value="C5-MTase"/>
</dbReference>
<dbReference type="EMBL" id="CP127173">
    <property type="protein sequence ID" value="WIV60164.1"/>
    <property type="molecule type" value="Genomic_DNA"/>
</dbReference>
<keyword evidence="2 5" id="KW-0808">Transferase</keyword>